<evidence type="ECO:0000256" key="7">
    <source>
        <dbReference type="ARBA" id="ARBA00022839"/>
    </source>
</evidence>
<dbReference type="Pfam" id="PF17770">
    <property type="entry name" value="RNase_J_C"/>
    <property type="match status" value="1"/>
</dbReference>
<gene>
    <name evidence="9" type="primary">rnj</name>
    <name evidence="11" type="ORF">IF188_18490</name>
</gene>
<dbReference type="PANTHER" id="PTHR43694:SF1">
    <property type="entry name" value="RIBONUCLEASE J"/>
    <property type="match status" value="1"/>
</dbReference>
<dbReference type="InterPro" id="IPR030854">
    <property type="entry name" value="RNase_J_bac"/>
</dbReference>
<accession>A0ABR8NSS2</accession>
<keyword evidence="8 9" id="KW-0694">RNA-binding</keyword>
<evidence type="ECO:0000256" key="9">
    <source>
        <dbReference type="HAMAP-Rule" id="MF_01491"/>
    </source>
</evidence>
<keyword evidence="4 9" id="KW-0255">Endonuclease</keyword>
<dbReference type="InterPro" id="IPR042173">
    <property type="entry name" value="RNase_J_2"/>
</dbReference>
<dbReference type="PANTHER" id="PTHR43694">
    <property type="entry name" value="RIBONUCLEASE J"/>
    <property type="match status" value="1"/>
</dbReference>
<dbReference type="CDD" id="cd07714">
    <property type="entry name" value="RNaseJ_MBL-fold"/>
    <property type="match status" value="1"/>
</dbReference>
<dbReference type="Pfam" id="PF00753">
    <property type="entry name" value="Lactamase_B"/>
    <property type="match status" value="1"/>
</dbReference>
<keyword evidence="9" id="KW-0698">rRNA processing</keyword>
<keyword evidence="6" id="KW-0862">Zinc</keyword>
<keyword evidence="7 9" id="KW-0269">Exonuclease</keyword>
<dbReference type="Pfam" id="PF07521">
    <property type="entry name" value="RMMBL"/>
    <property type="match status" value="1"/>
</dbReference>
<dbReference type="Gene3D" id="3.40.50.10710">
    <property type="entry name" value="Metallo-hydrolase/oxidoreductase"/>
    <property type="match status" value="1"/>
</dbReference>
<comment type="subunit">
    <text evidence="9">Homodimer, may be a subunit of the RNA degradosome.</text>
</comment>
<dbReference type="InterPro" id="IPR036866">
    <property type="entry name" value="RibonucZ/Hydroxyglut_hydro"/>
</dbReference>
<keyword evidence="5 9" id="KW-0378">Hydrolase</keyword>
<keyword evidence="12" id="KW-1185">Reference proteome</keyword>
<keyword evidence="3" id="KW-0479">Metal-binding</keyword>
<dbReference type="SUPFAM" id="SSF56281">
    <property type="entry name" value="Metallo-hydrolase/oxidoreductase"/>
    <property type="match status" value="1"/>
</dbReference>
<keyword evidence="1 9" id="KW-0963">Cytoplasm</keyword>
<dbReference type="InterPro" id="IPR011108">
    <property type="entry name" value="RMMBL"/>
</dbReference>
<comment type="similarity">
    <text evidence="9">Belongs to the metallo-beta-lactamase superfamily. RNA-metabolizing metallo-beta-lactamase-like family. Bacterial RNase J subfamily.</text>
</comment>
<dbReference type="EC" id="3.1.-.-" evidence="9"/>
<dbReference type="InterPro" id="IPR055132">
    <property type="entry name" value="RNase_J_b_CASP"/>
</dbReference>
<dbReference type="InterPro" id="IPR004613">
    <property type="entry name" value="RNase_J"/>
</dbReference>
<name>A0ABR8NSS2_9MICO</name>
<dbReference type="SMART" id="SM00849">
    <property type="entry name" value="Lactamase_B"/>
    <property type="match status" value="1"/>
</dbReference>
<evidence type="ECO:0000313" key="12">
    <source>
        <dbReference type="Proteomes" id="UP000598426"/>
    </source>
</evidence>
<comment type="subcellular location">
    <subcellularLocation>
        <location evidence="9">Cytoplasm</location>
    </subcellularLocation>
</comment>
<dbReference type="InterPro" id="IPR041636">
    <property type="entry name" value="RNase_J_C"/>
</dbReference>
<evidence type="ECO:0000256" key="8">
    <source>
        <dbReference type="ARBA" id="ARBA00022884"/>
    </source>
</evidence>
<sequence>MPTTLYDPPELEAGTLRIVPLGGLGEVGRNMTVFEYGGKLLIVDCGVLFPEEHQPGVDLILPDFEPIKHRLDDIVGVVLTHGHEDHIGAVPYLLKLKSDIPLIGSGLTLALVEAKLKEHRIRPFTLTVAEGQRENLGPFELEFVAVNHSIPDALAVAIRTPAGLVLATGDFKMDQLPLDDRITDLRAFARLGEEGVDLFLVDSTNADVPGFTPTERSIGPVLDQVIGKAPRRVVVASFSSHVHRVQQVLDAAAAHGRRVAFLGRSMVRNMTIAEDLGYLKVPDGVLIDYKKARDLPDDQIVYMSTGSQGEPMAVLSRMANLDHAIEPGPGDTVILASSLIPGNENAVYRVIDGLTKLGANVVHKGNAKVHVSGHAAAGELLYCYNILKPRNVLPVHGEYRHLMANARLAQDTGIPEERTLLAENGTVIDLRDGVAEVVGQLDLGFVYVDGSTVGEITDADLKDRRILGEEGFISVIVVVDASTGKVISGPEVHARGFAEDDAVFEDVKPKIAAALAEAAQSGVRDQHALSQVVRRTIGRWVNQSLRRRPMIVPLVIEA</sequence>
<dbReference type="RefSeq" id="WP_191173283.1">
    <property type="nucleotide sequence ID" value="NZ_JACXZS010000015.1"/>
</dbReference>
<evidence type="ECO:0000256" key="3">
    <source>
        <dbReference type="ARBA" id="ARBA00022723"/>
    </source>
</evidence>
<dbReference type="EMBL" id="JACXZS010000015">
    <property type="protein sequence ID" value="MBD3943684.1"/>
    <property type="molecule type" value="Genomic_DNA"/>
</dbReference>
<dbReference type="HAMAP" id="MF_01491">
    <property type="entry name" value="RNase_J_bact"/>
    <property type="match status" value="1"/>
</dbReference>
<reference evidence="11 12" key="1">
    <citation type="submission" date="2020-09" db="EMBL/GenBank/DDBJ databases">
        <title>Isolation and identification of active actinomycetes.</title>
        <authorList>
            <person name="Li X."/>
        </authorList>
    </citation>
    <scope>NUCLEOTIDE SEQUENCE [LARGE SCALE GENOMIC DNA]</scope>
    <source>
        <strain evidence="11 12">NEAU-LLC</strain>
    </source>
</reference>
<proteinExistence type="inferred from homology"/>
<evidence type="ECO:0000256" key="6">
    <source>
        <dbReference type="ARBA" id="ARBA00022833"/>
    </source>
</evidence>
<organism evidence="11 12">
    <name type="scientific">Microbacterium helvum</name>
    <dbReference type="NCBI Taxonomy" id="2773713"/>
    <lineage>
        <taxon>Bacteria</taxon>
        <taxon>Bacillati</taxon>
        <taxon>Actinomycetota</taxon>
        <taxon>Actinomycetes</taxon>
        <taxon>Micrococcales</taxon>
        <taxon>Microbacteriaceae</taxon>
        <taxon>Microbacterium</taxon>
    </lineage>
</organism>
<keyword evidence="2 9" id="KW-0540">Nuclease</keyword>
<comment type="function">
    <text evidence="9">An RNase that has 5'-3' exonuclease and possibly endonuclease activity. Involved in maturation of rRNA and in some organisms also mRNA maturation and/or decay.</text>
</comment>
<protein>
    <recommendedName>
        <fullName evidence="9">Ribonuclease J</fullName>
        <shortName evidence="9">RNase J</shortName>
        <ecNumber evidence="9">3.1.-.-</ecNumber>
    </recommendedName>
</protein>
<evidence type="ECO:0000256" key="4">
    <source>
        <dbReference type="ARBA" id="ARBA00022759"/>
    </source>
</evidence>
<dbReference type="Gene3D" id="3.60.15.10">
    <property type="entry name" value="Ribonuclease Z/Hydroxyacylglutathione hydrolase-like"/>
    <property type="match status" value="1"/>
</dbReference>
<evidence type="ECO:0000259" key="10">
    <source>
        <dbReference type="SMART" id="SM00849"/>
    </source>
</evidence>
<feature type="domain" description="Metallo-beta-lactamase" evidence="10">
    <location>
        <begin position="28"/>
        <end position="222"/>
    </location>
</feature>
<dbReference type="Proteomes" id="UP000598426">
    <property type="component" value="Unassembled WGS sequence"/>
</dbReference>
<dbReference type="InterPro" id="IPR001279">
    <property type="entry name" value="Metallo-B-lactamas"/>
</dbReference>
<feature type="binding site" evidence="9">
    <location>
        <begin position="370"/>
        <end position="374"/>
    </location>
    <ligand>
        <name>substrate</name>
    </ligand>
</feature>
<evidence type="ECO:0000256" key="1">
    <source>
        <dbReference type="ARBA" id="ARBA00022490"/>
    </source>
</evidence>
<dbReference type="Pfam" id="PF22505">
    <property type="entry name" value="RNase_J_b_CASP"/>
    <property type="match status" value="1"/>
</dbReference>
<dbReference type="PIRSF" id="PIRSF004803">
    <property type="entry name" value="RnjA"/>
    <property type="match status" value="1"/>
</dbReference>
<comment type="caution">
    <text evidence="11">The sequence shown here is derived from an EMBL/GenBank/DDBJ whole genome shotgun (WGS) entry which is preliminary data.</text>
</comment>
<dbReference type="NCBIfam" id="TIGR00649">
    <property type="entry name" value="MG423"/>
    <property type="match status" value="1"/>
</dbReference>
<dbReference type="Gene3D" id="3.10.20.580">
    <property type="match status" value="1"/>
</dbReference>
<evidence type="ECO:0000256" key="5">
    <source>
        <dbReference type="ARBA" id="ARBA00022801"/>
    </source>
</evidence>
<evidence type="ECO:0000256" key="2">
    <source>
        <dbReference type="ARBA" id="ARBA00022722"/>
    </source>
</evidence>
<evidence type="ECO:0000313" key="11">
    <source>
        <dbReference type="EMBL" id="MBD3943684.1"/>
    </source>
</evidence>